<dbReference type="InterPro" id="IPR051680">
    <property type="entry name" value="ATP-dep_Glu-Cys_Ligase-2"/>
</dbReference>
<dbReference type="Gene3D" id="3.30.590.20">
    <property type="match status" value="1"/>
</dbReference>
<evidence type="ECO:0000256" key="3">
    <source>
        <dbReference type="ARBA" id="ARBA00022840"/>
    </source>
</evidence>
<dbReference type="EMBL" id="KB706863">
    <property type="protein sequence ID" value="EMR65471.1"/>
    <property type="molecule type" value="Genomic_DNA"/>
</dbReference>
<dbReference type="OrthoDB" id="445840at2759"/>
<evidence type="ECO:0000313" key="6">
    <source>
        <dbReference type="EMBL" id="EMR65471.1"/>
    </source>
</evidence>
<feature type="region of interest" description="Disordered" evidence="4">
    <location>
        <begin position="825"/>
        <end position="848"/>
    </location>
</feature>
<dbReference type="GO" id="GO:0005524">
    <property type="term" value="F:ATP binding"/>
    <property type="evidence" value="ECO:0007669"/>
    <property type="project" value="UniProtKB-KW"/>
</dbReference>
<dbReference type="InterPro" id="IPR006336">
    <property type="entry name" value="GCS2"/>
</dbReference>
<dbReference type="NCBIfam" id="NF010041">
    <property type="entry name" value="PRK13517.1-1"/>
    <property type="match status" value="1"/>
</dbReference>
<dbReference type="GO" id="GO:0042398">
    <property type="term" value="P:modified amino acid biosynthetic process"/>
    <property type="evidence" value="ECO:0007669"/>
    <property type="project" value="InterPro"/>
</dbReference>
<dbReference type="PANTHER" id="PTHR34595">
    <property type="entry name" value="BLR5612 PROTEIN"/>
    <property type="match status" value="1"/>
</dbReference>
<dbReference type="AlphaFoldDB" id="M7T6M7"/>
<feature type="domain" description="Circularly permuted ATP-grasp type 2" evidence="5">
    <location>
        <begin position="444"/>
        <end position="819"/>
    </location>
</feature>
<dbReference type="Gene3D" id="3.40.50.11290">
    <property type="match status" value="1"/>
</dbReference>
<accession>M7T6M7</accession>
<dbReference type="KEGG" id="ela:UCREL1_7554"/>
<dbReference type="eggNOG" id="ENOG502RQI9">
    <property type="taxonomic scope" value="Eukaryota"/>
</dbReference>
<protein>
    <submittedName>
        <fullName evidence="6">Putative glutamate--cysteine gcs2 protein</fullName>
    </submittedName>
</protein>
<evidence type="ECO:0000259" key="5">
    <source>
        <dbReference type="Pfam" id="PF14403"/>
    </source>
</evidence>
<sequence>MSSSLTLGAEEELHLVDLSTWRLCARAPQVLAQLPNSNFKAELQRSTVETNTEVVETLADLRSELLAKRRRVIDAASPLDVGIAAVGTAPRSDFGRDFELTTNGRFARMQEQYRLLVDEQLICGLQVHVGVADRERAVQVSQRVERDLPMLLALSASSPFWNSDDTGYASMRTILGQRWPSAGSAGPIASAVEYDEMLDDLVATGVVSDRKMAYFDVRPSAAGPTVELRVCDGCPIVDDVVLIAGLFRAMVLAANQDIEAGVGYQPRAGPLYRAAIWQAARGGLSGRLLDATARARPNDAASVIRNSVQRLRPQLEELGDWAEIERLTEMVLVRGNSADRQRAAFAEGGDLDDVMQLVVEETSASASGPQPDSPIIPGYRLRAGDEAILRTGEPRPTYQSIMQWARGQTQDAIRERQSTRDAWVKERGLTFGADASNFAVDLLPRVIHEHEWQKLAEGLTQRARALELFLRDIYSEQRVVHDGIVPAEQITGIPGWRPEATRLPPDALRATIQGFDLVRNEFGGWRVLEDNLRCPSGIAYGTTIREMMDHVVPELPRPAGLVGSRNALDQLRDTLFAGLGPGGTVVLLSSGPDNSAWFEHQTLAEGAGILLAQANDFERLGDIIVHKPTKRNVDVIYVRLDDPLVDERTSDGRTIGADILDVAAAGQVRLVNAPGNGVGDDKAVYTFVPELIRYYLNEHPLLESVPTYRPADPPERHTVLERVGQLVTKPVSGFGGAGVLVGRSASAAEVAERRAAIASDPGAWVAQEVVALSSHPVFEEDGGGARLAPRHVDLRVFVFLTGTGPGDARIADAALTRVAPPGSLVVNSSRGGGAKDTSDKSTATLLTA</sequence>
<evidence type="ECO:0000256" key="2">
    <source>
        <dbReference type="ARBA" id="ARBA00022741"/>
    </source>
</evidence>
<keyword evidence="1" id="KW-0436">Ligase</keyword>
<evidence type="ECO:0000256" key="1">
    <source>
        <dbReference type="ARBA" id="ARBA00022598"/>
    </source>
</evidence>
<dbReference type="Pfam" id="PF04107">
    <property type="entry name" value="GCS2"/>
    <property type="match status" value="1"/>
</dbReference>
<dbReference type="HOGENOM" id="CLU_017048_0_0_1"/>
<dbReference type="Pfam" id="PF14403">
    <property type="entry name" value="CP_ATPgrasp_2"/>
    <property type="match status" value="1"/>
</dbReference>
<dbReference type="InterPro" id="IPR011793">
    <property type="entry name" value="YbdK"/>
</dbReference>
<organism evidence="6 7">
    <name type="scientific">Eutypa lata (strain UCR-EL1)</name>
    <name type="common">Grapevine dieback disease fungus</name>
    <name type="synonym">Eutypa armeniacae</name>
    <dbReference type="NCBI Taxonomy" id="1287681"/>
    <lineage>
        <taxon>Eukaryota</taxon>
        <taxon>Fungi</taxon>
        <taxon>Dikarya</taxon>
        <taxon>Ascomycota</taxon>
        <taxon>Pezizomycotina</taxon>
        <taxon>Sordariomycetes</taxon>
        <taxon>Xylariomycetidae</taxon>
        <taxon>Xylariales</taxon>
        <taxon>Diatrypaceae</taxon>
        <taxon>Eutypa</taxon>
    </lineage>
</organism>
<keyword evidence="3" id="KW-0067">ATP-binding</keyword>
<evidence type="ECO:0000256" key="4">
    <source>
        <dbReference type="SAM" id="MobiDB-lite"/>
    </source>
</evidence>
<name>M7T6M7_EUTLA</name>
<dbReference type="SUPFAM" id="SSF55931">
    <property type="entry name" value="Glutamine synthetase/guanido kinase"/>
    <property type="match status" value="1"/>
</dbReference>
<proteinExistence type="inferred from homology"/>
<keyword evidence="7" id="KW-1185">Reference proteome</keyword>
<dbReference type="GO" id="GO:0004357">
    <property type="term" value="F:glutamate-cysteine ligase activity"/>
    <property type="evidence" value="ECO:0007669"/>
    <property type="project" value="InterPro"/>
</dbReference>
<gene>
    <name evidence="6" type="ORF">UCREL1_7554</name>
</gene>
<keyword evidence="2" id="KW-0547">Nucleotide-binding</keyword>
<dbReference type="PANTHER" id="PTHR34595:SF7">
    <property type="entry name" value="SLL1039 PROTEIN"/>
    <property type="match status" value="1"/>
</dbReference>
<evidence type="ECO:0000313" key="7">
    <source>
        <dbReference type="Proteomes" id="UP000012174"/>
    </source>
</evidence>
<dbReference type="Proteomes" id="UP000012174">
    <property type="component" value="Unassembled WGS sequence"/>
</dbReference>
<dbReference type="Gene3D" id="3.30.1490.270">
    <property type="match status" value="1"/>
</dbReference>
<dbReference type="SUPFAM" id="SSF56059">
    <property type="entry name" value="Glutathione synthetase ATP-binding domain-like"/>
    <property type="match status" value="1"/>
</dbReference>
<dbReference type="HAMAP" id="MF_01609">
    <property type="entry name" value="Glu_cys_ligase_2"/>
    <property type="match status" value="1"/>
</dbReference>
<dbReference type="InterPro" id="IPR014746">
    <property type="entry name" value="Gln_synth/guanido_kin_cat_dom"/>
</dbReference>
<reference evidence="7" key="1">
    <citation type="journal article" date="2013" name="Genome Announc.">
        <title>Draft genome sequence of the grapevine dieback fungus Eutypa lata UCR-EL1.</title>
        <authorList>
            <person name="Blanco-Ulate B."/>
            <person name="Rolshausen P.E."/>
            <person name="Cantu D."/>
        </authorList>
    </citation>
    <scope>NUCLEOTIDE SEQUENCE [LARGE SCALE GENOMIC DNA]</scope>
    <source>
        <strain evidence="7">UCR-EL1</strain>
    </source>
</reference>
<dbReference type="NCBIfam" id="TIGR02050">
    <property type="entry name" value="gshA_cyan_rel"/>
    <property type="match status" value="1"/>
</dbReference>
<dbReference type="InterPro" id="IPR025841">
    <property type="entry name" value="CP_ATPgrasp_2"/>
</dbReference>